<name>A0A0M0J993_9EUKA</name>
<dbReference type="GO" id="GO:0016279">
    <property type="term" value="F:protein-lysine N-methyltransferase activity"/>
    <property type="evidence" value="ECO:0007669"/>
    <property type="project" value="InterPro"/>
</dbReference>
<comment type="similarity">
    <text evidence="1">Belongs to the ANT/ATPSC lysine N-methyltransferase family.</text>
</comment>
<gene>
    <name evidence="8" type="ORF">Ctob_001740</name>
</gene>
<evidence type="ECO:0000313" key="8">
    <source>
        <dbReference type="EMBL" id="KOO23035.1"/>
    </source>
</evidence>
<comment type="similarity">
    <text evidence="5">Belongs to the iron/ascorbate-dependent oxidoreductase family.</text>
</comment>
<sequence length="439" mass="46482">MRDAFVVQYDADDPAGQRALAMHTDASLFSVNVLLSDPEREFIGGGTLFDFVRKGLNEEDGAGAEPVAATEGSWTVRPAQGTAIVHSGQLLHGGLRIERGKRYILVGFIEVRRETPYAVDDSCAAAADAFAKFGHAAWTREALGSGELLVRLHPQSPEVEIHLAAPMRIDPQSPEVEIHLAAPMRIDPQSPEVEIHSAPPMRIEAAAAPPSSSAAHHGPWMPPSMARANKGASDWAAELGARIQGNSFAPFVPTRTAQAARLVALGGITASDVVCDLGCGDASLLCTLVRQTGCSAIGCDVNGELLARARARIADDDACASRIVLSCALLADFMHSAAFEPTTVLLVFLVPQQLEALAPDLRAAILPSAGHRRLLSLRYPIPGLVVRGSIGDEEGSSSSEDEDESSSSSLAHTTRMDDAPAWTSSPAYFGRSFGGAYLY</sequence>
<dbReference type="EMBL" id="JWZX01003226">
    <property type="protein sequence ID" value="KOO23035.1"/>
    <property type="molecule type" value="Genomic_DNA"/>
</dbReference>
<dbReference type="GO" id="GO:0032259">
    <property type="term" value="P:methylation"/>
    <property type="evidence" value="ECO:0007669"/>
    <property type="project" value="UniProtKB-KW"/>
</dbReference>
<dbReference type="PANTHER" id="PTHR13610:SF11">
    <property type="entry name" value="METHYLTRANSFERASE DOMAIN-CONTAINING PROTEIN"/>
    <property type="match status" value="1"/>
</dbReference>
<evidence type="ECO:0000256" key="5">
    <source>
        <dbReference type="RuleBase" id="RU003682"/>
    </source>
</evidence>
<dbReference type="PROSITE" id="PS51471">
    <property type="entry name" value="FE2OG_OXY"/>
    <property type="match status" value="1"/>
</dbReference>
<dbReference type="InterPro" id="IPR026170">
    <property type="entry name" value="FAM173A/B"/>
</dbReference>
<proteinExistence type="inferred from homology"/>
<dbReference type="InterPro" id="IPR029063">
    <property type="entry name" value="SAM-dependent_MTases_sf"/>
</dbReference>
<evidence type="ECO:0000259" key="7">
    <source>
        <dbReference type="PROSITE" id="PS51471"/>
    </source>
</evidence>
<protein>
    <recommendedName>
        <fullName evidence="7">Fe2OG dioxygenase domain-containing protein</fullName>
    </recommendedName>
</protein>
<comment type="caution">
    <text evidence="8">The sequence shown here is derived from an EMBL/GenBank/DDBJ whole genome shotgun (WGS) entry which is preliminary data.</text>
</comment>
<dbReference type="GO" id="GO:0046872">
    <property type="term" value="F:metal ion binding"/>
    <property type="evidence" value="ECO:0007669"/>
    <property type="project" value="UniProtKB-KW"/>
</dbReference>
<evidence type="ECO:0000313" key="9">
    <source>
        <dbReference type="Proteomes" id="UP000037460"/>
    </source>
</evidence>
<dbReference type="GO" id="GO:0005739">
    <property type="term" value="C:mitochondrion"/>
    <property type="evidence" value="ECO:0007669"/>
    <property type="project" value="TreeGrafter"/>
</dbReference>
<keyword evidence="5" id="KW-0479">Metal-binding</keyword>
<keyword evidence="5" id="KW-0408">Iron</keyword>
<dbReference type="Proteomes" id="UP000037460">
    <property type="component" value="Unassembled WGS sequence"/>
</dbReference>
<keyword evidence="5" id="KW-0560">Oxidoreductase</keyword>
<reference evidence="9" key="1">
    <citation type="journal article" date="2015" name="PLoS Genet.">
        <title>Genome Sequence and Transcriptome Analyses of Chrysochromulina tobin: Metabolic Tools for Enhanced Algal Fitness in the Prominent Order Prymnesiales (Haptophyceae).</title>
        <authorList>
            <person name="Hovde B.T."/>
            <person name="Deodato C.R."/>
            <person name="Hunsperger H.M."/>
            <person name="Ryken S.A."/>
            <person name="Yost W."/>
            <person name="Jha R.K."/>
            <person name="Patterson J."/>
            <person name="Monnat R.J. Jr."/>
            <person name="Barlow S.B."/>
            <person name="Starkenburg S.R."/>
            <person name="Cattolico R.A."/>
        </authorList>
    </citation>
    <scope>NUCLEOTIDE SEQUENCE</scope>
    <source>
        <strain evidence="9">CCMP291</strain>
    </source>
</reference>
<keyword evidence="9" id="KW-1185">Reference proteome</keyword>
<evidence type="ECO:0000256" key="3">
    <source>
        <dbReference type="ARBA" id="ARBA00022679"/>
    </source>
</evidence>
<dbReference type="Gene3D" id="2.60.120.620">
    <property type="entry name" value="q2cbj1_9rhob like domain"/>
    <property type="match status" value="1"/>
</dbReference>
<dbReference type="InterPro" id="IPR041698">
    <property type="entry name" value="Methyltransf_25"/>
</dbReference>
<keyword evidence="3" id="KW-0808">Transferase</keyword>
<dbReference type="GO" id="GO:1905706">
    <property type="term" value="P:regulation of mitochondrial ATP synthesis coupled proton transport"/>
    <property type="evidence" value="ECO:0007669"/>
    <property type="project" value="TreeGrafter"/>
</dbReference>
<evidence type="ECO:0000256" key="4">
    <source>
        <dbReference type="ARBA" id="ARBA00022691"/>
    </source>
</evidence>
<dbReference type="OrthoDB" id="69177at2759"/>
<feature type="compositionally biased region" description="Acidic residues" evidence="6">
    <location>
        <begin position="391"/>
        <end position="405"/>
    </location>
</feature>
<dbReference type="CDD" id="cd02440">
    <property type="entry name" value="AdoMet_MTases"/>
    <property type="match status" value="1"/>
</dbReference>
<dbReference type="AlphaFoldDB" id="A0A0M0J993"/>
<organism evidence="8 9">
    <name type="scientific">Chrysochromulina tobinii</name>
    <dbReference type="NCBI Taxonomy" id="1460289"/>
    <lineage>
        <taxon>Eukaryota</taxon>
        <taxon>Haptista</taxon>
        <taxon>Haptophyta</taxon>
        <taxon>Prymnesiophyceae</taxon>
        <taxon>Prymnesiales</taxon>
        <taxon>Chrysochromulinaceae</taxon>
        <taxon>Chrysochromulina</taxon>
    </lineage>
</organism>
<evidence type="ECO:0000256" key="2">
    <source>
        <dbReference type="ARBA" id="ARBA00022603"/>
    </source>
</evidence>
<dbReference type="InterPro" id="IPR005123">
    <property type="entry name" value="Oxoglu/Fe-dep_dioxygenase_dom"/>
</dbReference>
<keyword evidence="2" id="KW-0489">Methyltransferase</keyword>
<feature type="compositionally biased region" description="Low complexity" evidence="6">
    <location>
        <begin position="206"/>
        <end position="215"/>
    </location>
</feature>
<dbReference type="SUPFAM" id="SSF53335">
    <property type="entry name" value="S-adenosyl-L-methionine-dependent methyltransferases"/>
    <property type="match status" value="1"/>
</dbReference>
<feature type="region of interest" description="Disordered" evidence="6">
    <location>
        <begin position="206"/>
        <end position="227"/>
    </location>
</feature>
<dbReference type="GO" id="GO:0016491">
    <property type="term" value="F:oxidoreductase activity"/>
    <property type="evidence" value="ECO:0007669"/>
    <property type="project" value="UniProtKB-KW"/>
</dbReference>
<dbReference type="PANTHER" id="PTHR13610">
    <property type="entry name" value="METHYLTRANSFERASE DOMAIN-CONTAINING PROTEIN"/>
    <property type="match status" value="1"/>
</dbReference>
<dbReference type="Pfam" id="PF13649">
    <property type="entry name" value="Methyltransf_25"/>
    <property type="match status" value="1"/>
</dbReference>
<keyword evidence="4" id="KW-0949">S-adenosyl-L-methionine</keyword>
<accession>A0A0M0J993</accession>
<evidence type="ECO:0000256" key="6">
    <source>
        <dbReference type="SAM" id="MobiDB-lite"/>
    </source>
</evidence>
<feature type="domain" description="Fe2OG dioxygenase" evidence="7">
    <location>
        <begin position="1"/>
        <end position="111"/>
    </location>
</feature>
<feature type="region of interest" description="Disordered" evidence="6">
    <location>
        <begin position="390"/>
        <end position="429"/>
    </location>
</feature>
<dbReference type="Gene3D" id="3.40.50.150">
    <property type="entry name" value="Vaccinia Virus protein VP39"/>
    <property type="match status" value="1"/>
</dbReference>
<evidence type="ECO:0000256" key="1">
    <source>
        <dbReference type="ARBA" id="ARBA00010633"/>
    </source>
</evidence>